<evidence type="ECO:0000313" key="2">
    <source>
        <dbReference type="Proteomes" id="UP001060085"/>
    </source>
</evidence>
<dbReference type="Proteomes" id="UP001060085">
    <property type="component" value="Linkage Group LG07"/>
</dbReference>
<evidence type="ECO:0000313" key="1">
    <source>
        <dbReference type="EMBL" id="KAI5653981.1"/>
    </source>
</evidence>
<gene>
    <name evidence="1" type="ORF">M9H77_31168</name>
</gene>
<organism evidence="1 2">
    <name type="scientific">Catharanthus roseus</name>
    <name type="common">Madagascar periwinkle</name>
    <name type="synonym">Vinca rosea</name>
    <dbReference type="NCBI Taxonomy" id="4058"/>
    <lineage>
        <taxon>Eukaryota</taxon>
        <taxon>Viridiplantae</taxon>
        <taxon>Streptophyta</taxon>
        <taxon>Embryophyta</taxon>
        <taxon>Tracheophyta</taxon>
        <taxon>Spermatophyta</taxon>
        <taxon>Magnoliopsida</taxon>
        <taxon>eudicotyledons</taxon>
        <taxon>Gunneridae</taxon>
        <taxon>Pentapetalae</taxon>
        <taxon>asterids</taxon>
        <taxon>lamiids</taxon>
        <taxon>Gentianales</taxon>
        <taxon>Apocynaceae</taxon>
        <taxon>Rauvolfioideae</taxon>
        <taxon>Vinceae</taxon>
        <taxon>Catharanthinae</taxon>
        <taxon>Catharanthus</taxon>
    </lineage>
</organism>
<proteinExistence type="predicted"/>
<protein>
    <submittedName>
        <fullName evidence="1">Uncharacterized protein</fullName>
    </submittedName>
</protein>
<accession>A0ACB9ZZP0</accession>
<sequence>MPHSIELESSCWISDQLSFLFRLRLRMIFSHLRVNFLERKINLRTCCKFQELQEYDASGIDIGGVLIQDGKPLAYFSENLNGAAHWQHYLWPKEFVVRIDHEALKFLKGQHKLNKRHARWMEFIETFPYVIRYKKGKENVVADTLSRRYTLLSTLQTKILGFKILNLGKHEFCLEKSTFFGYMVSSQGPQINEYKVKAIKEWRTPKDASEVKIFHGLTSLSRDS</sequence>
<comment type="caution">
    <text evidence="1">The sequence shown here is derived from an EMBL/GenBank/DDBJ whole genome shotgun (WGS) entry which is preliminary data.</text>
</comment>
<dbReference type="EMBL" id="CM044707">
    <property type="protein sequence ID" value="KAI5653981.1"/>
    <property type="molecule type" value="Genomic_DNA"/>
</dbReference>
<keyword evidence="2" id="KW-1185">Reference proteome</keyword>
<reference evidence="2" key="1">
    <citation type="journal article" date="2023" name="Nat. Plants">
        <title>Single-cell RNA sequencing provides a high-resolution roadmap for understanding the multicellular compartmentation of specialized metabolism.</title>
        <authorList>
            <person name="Sun S."/>
            <person name="Shen X."/>
            <person name="Li Y."/>
            <person name="Li Y."/>
            <person name="Wang S."/>
            <person name="Li R."/>
            <person name="Zhang H."/>
            <person name="Shen G."/>
            <person name="Guo B."/>
            <person name="Wei J."/>
            <person name="Xu J."/>
            <person name="St-Pierre B."/>
            <person name="Chen S."/>
            <person name="Sun C."/>
        </authorList>
    </citation>
    <scope>NUCLEOTIDE SEQUENCE [LARGE SCALE GENOMIC DNA]</scope>
</reference>
<name>A0ACB9ZZP0_CATRO</name>